<evidence type="ECO:0000313" key="2">
    <source>
        <dbReference type="Proteomes" id="UP000237105"/>
    </source>
</evidence>
<dbReference type="Proteomes" id="UP000237105">
    <property type="component" value="Unassembled WGS sequence"/>
</dbReference>
<proteinExistence type="predicted"/>
<gene>
    <name evidence="1" type="ORF">PanWU01x14_247450</name>
</gene>
<keyword evidence="2" id="KW-1185">Reference proteome</keyword>
<organism evidence="1 2">
    <name type="scientific">Parasponia andersonii</name>
    <name type="common">Sponia andersonii</name>
    <dbReference type="NCBI Taxonomy" id="3476"/>
    <lineage>
        <taxon>Eukaryota</taxon>
        <taxon>Viridiplantae</taxon>
        <taxon>Streptophyta</taxon>
        <taxon>Embryophyta</taxon>
        <taxon>Tracheophyta</taxon>
        <taxon>Spermatophyta</taxon>
        <taxon>Magnoliopsida</taxon>
        <taxon>eudicotyledons</taxon>
        <taxon>Gunneridae</taxon>
        <taxon>Pentapetalae</taxon>
        <taxon>rosids</taxon>
        <taxon>fabids</taxon>
        <taxon>Rosales</taxon>
        <taxon>Cannabaceae</taxon>
        <taxon>Parasponia</taxon>
    </lineage>
</organism>
<comment type="caution">
    <text evidence="1">The sequence shown here is derived from an EMBL/GenBank/DDBJ whole genome shotgun (WGS) entry which is preliminary data.</text>
</comment>
<name>A0A2P5BDX7_PARAD</name>
<dbReference type="AlphaFoldDB" id="A0A2P5BDX7"/>
<accession>A0A2P5BDX7</accession>
<evidence type="ECO:0000313" key="1">
    <source>
        <dbReference type="EMBL" id="PON47000.1"/>
    </source>
</evidence>
<protein>
    <submittedName>
        <fullName evidence="1">Uncharacterized protein</fullName>
    </submittedName>
</protein>
<sequence length="86" mass="9467">MGNNIWILESQMSGRNIKLMMACHHSVRAQSQADVGKAKNATPDWACFRIMTYLQVHIPLSSNQGYSQAWNACDGAKRIAARGGTT</sequence>
<reference evidence="2" key="1">
    <citation type="submission" date="2016-06" db="EMBL/GenBank/DDBJ databases">
        <title>Parallel loss of symbiosis genes in relatives of nitrogen-fixing non-legume Parasponia.</title>
        <authorList>
            <person name="Van Velzen R."/>
            <person name="Holmer R."/>
            <person name="Bu F."/>
            <person name="Rutten L."/>
            <person name="Van Zeijl A."/>
            <person name="Liu W."/>
            <person name="Santuari L."/>
            <person name="Cao Q."/>
            <person name="Sharma T."/>
            <person name="Shen D."/>
            <person name="Roswanjaya Y."/>
            <person name="Wardhani T."/>
            <person name="Kalhor M.S."/>
            <person name="Jansen J."/>
            <person name="Van den Hoogen J."/>
            <person name="Gungor B."/>
            <person name="Hartog M."/>
            <person name="Hontelez J."/>
            <person name="Verver J."/>
            <person name="Yang W.-C."/>
            <person name="Schijlen E."/>
            <person name="Repin R."/>
            <person name="Schilthuizen M."/>
            <person name="Schranz E."/>
            <person name="Heidstra R."/>
            <person name="Miyata K."/>
            <person name="Fedorova E."/>
            <person name="Kohlen W."/>
            <person name="Bisseling T."/>
            <person name="Smit S."/>
            <person name="Geurts R."/>
        </authorList>
    </citation>
    <scope>NUCLEOTIDE SEQUENCE [LARGE SCALE GENOMIC DNA]</scope>
    <source>
        <strain evidence="2">cv. WU1-14</strain>
    </source>
</reference>
<dbReference type="EMBL" id="JXTB01000301">
    <property type="protein sequence ID" value="PON47000.1"/>
    <property type="molecule type" value="Genomic_DNA"/>
</dbReference>
<dbReference type="OrthoDB" id="10403190at2759"/>